<dbReference type="Pfam" id="PF05685">
    <property type="entry name" value="Uma2"/>
    <property type="match status" value="1"/>
</dbReference>
<dbReference type="EMBL" id="JAGIOO010000001">
    <property type="protein sequence ID" value="MBP2473300.1"/>
    <property type="molecule type" value="Genomic_DNA"/>
</dbReference>
<keyword evidence="2" id="KW-0540">Nuclease</keyword>
<dbReference type="RefSeq" id="WP_209706748.1">
    <property type="nucleotide sequence ID" value="NZ_JAGIOO010000001.1"/>
</dbReference>
<sequence>MTALPDWIHPPREEGWYAEDLDELPHAPRHTELIDGALVFMLSPQRHWHRRMVNKLDRALEALAPAGVHITSEMTIRLDKRNRPEPDVIATSVPLDDDCTWIPADDVVLAVEIVSPESAHRDRTVKFQKYAKAGIPHYWIVEREGRAPVVHVYNLDVPTGAYVLVDIFRGTLERPDPFPIALDLGALLD</sequence>
<dbReference type="PANTHER" id="PTHR35400">
    <property type="entry name" value="SLR1083 PROTEIN"/>
    <property type="match status" value="1"/>
</dbReference>
<keyword evidence="2" id="KW-0378">Hydrolase</keyword>
<organism evidence="2 3">
    <name type="scientific">Crossiella equi</name>
    <dbReference type="NCBI Taxonomy" id="130796"/>
    <lineage>
        <taxon>Bacteria</taxon>
        <taxon>Bacillati</taxon>
        <taxon>Actinomycetota</taxon>
        <taxon>Actinomycetes</taxon>
        <taxon>Pseudonocardiales</taxon>
        <taxon>Pseudonocardiaceae</taxon>
        <taxon>Crossiella</taxon>
    </lineage>
</organism>
<dbReference type="PANTHER" id="PTHR35400:SF3">
    <property type="entry name" value="SLL1072 PROTEIN"/>
    <property type="match status" value="1"/>
</dbReference>
<keyword evidence="2" id="KW-0255">Endonuclease</keyword>
<dbReference type="InterPro" id="IPR008538">
    <property type="entry name" value="Uma2"/>
</dbReference>
<accession>A0ABS5A9P2</accession>
<keyword evidence="3" id="KW-1185">Reference proteome</keyword>
<feature type="domain" description="Putative restriction endonuclease" evidence="1">
    <location>
        <begin position="19"/>
        <end position="182"/>
    </location>
</feature>
<dbReference type="CDD" id="cd06260">
    <property type="entry name" value="DUF820-like"/>
    <property type="match status" value="1"/>
</dbReference>
<dbReference type="GO" id="GO:0004519">
    <property type="term" value="F:endonuclease activity"/>
    <property type="evidence" value="ECO:0007669"/>
    <property type="project" value="UniProtKB-KW"/>
</dbReference>
<dbReference type="Proteomes" id="UP001519363">
    <property type="component" value="Unassembled WGS sequence"/>
</dbReference>
<protein>
    <submittedName>
        <fullName evidence="2">Uma2 family endonuclease</fullName>
    </submittedName>
</protein>
<dbReference type="Gene3D" id="3.90.1570.10">
    <property type="entry name" value="tt1808, chain A"/>
    <property type="match status" value="1"/>
</dbReference>
<dbReference type="InterPro" id="IPR012296">
    <property type="entry name" value="Nuclease_put_TT1808"/>
</dbReference>
<name>A0ABS5A9P2_9PSEU</name>
<evidence type="ECO:0000259" key="1">
    <source>
        <dbReference type="Pfam" id="PF05685"/>
    </source>
</evidence>
<reference evidence="2 3" key="1">
    <citation type="submission" date="2021-03" db="EMBL/GenBank/DDBJ databases">
        <title>Sequencing the genomes of 1000 actinobacteria strains.</title>
        <authorList>
            <person name="Klenk H.-P."/>
        </authorList>
    </citation>
    <scope>NUCLEOTIDE SEQUENCE [LARGE SCALE GENOMIC DNA]</scope>
    <source>
        <strain evidence="2 3">DSM 44580</strain>
    </source>
</reference>
<dbReference type="SUPFAM" id="SSF52980">
    <property type="entry name" value="Restriction endonuclease-like"/>
    <property type="match status" value="1"/>
</dbReference>
<gene>
    <name evidence="2" type="ORF">JOF53_002172</name>
</gene>
<proteinExistence type="predicted"/>
<comment type="caution">
    <text evidence="2">The sequence shown here is derived from an EMBL/GenBank/DDBJ whole genome shotgun (WGS) entry which is preliminary data.</text>
</comment>
<dbReference type="InterPro" id="IPR011335">
    <property type="entry name" value="Restrct_endonuc-II-like"/>
</dbReference>
<evidence type="ECO:0000313" key="3">
    <source>
        <dbReference type="Proteomes" id="UP001519363"/>
    </source>
</evidence>
<evidence type="ECO:0000313" key="2">
    <source>
        <dbReference type="EMBL" id="MBP2473300.1"/>
    </source>
</evidence>